<protein>
    <submittedName>
        <fullName evidence="1">Uncharacterized protein</fullName>
    </submittedName>
</protein>
<gene>
    <name evidence="1" type="ORF">EUA04_11560</name>
</gene>
<sequence>MYVDSYFSPHHQYSLGVEVGSGRKYLSIPVSNGVFDYEEYYELDADEYNAFASDQIAASEFAQSCREREWDDRLIERPGWNRGTPV</sequence>
<dbReference type="EMBL" id="SDLP01000002">
    <property type="protein sequence ID" value="TDL10516.1"/>
    <property type="molecule type" value="Genomic_DNA"/>
</dbReference>
<name>A0A4R5X9S9_9MYCO</name>
<dbReference type="RefSeq" id="WP_133413698.1">
    <property type="nucleotide sequence ID" value="NZ_SDLP01000002.1"/>
</dbReference>
<organism evidence="1 2">
    <name type="scientific">Mycolicibacterium obuense</name>
    <dbReference type="NCBI Taxonomy" id="1807"/>
    <lineage>
        <taxon>Bacteria</taxon>
        <taxon>Bacillati</taxon>
        <taxon>Actinomycetota</taxon>
        <taxon>Actinomycetes</taxon>
        <taxon>Mycobacteriales</taxon>
        <taxon>Mycobacteriaceae</taxon>
        <taxon>Mycolicibacterium</taxon>
    </lineage>
</organism>
<proteinExistence type="predicted"/>
<comment type="caution">
    <text evidence="1">The sequence shown here is derived from an EMBL/GenBank/DDBJ whole genome shotgun (WGS) entry which is preliminary data.</text>
</comment>
<evidence type="ECO:0000313" key="2">
    <source>
        <dbReference type="Proteomes" id="UP000294952"/>
    </source>
</evidence>
<evidence type="ECO:0000313" key="1">
    <source>
        <dbReference type="EMBL" id="TDL10516.1"/>
    </source>
</evidence>
<reference evidence="1 2" key="1">
    <citation type="submission" date="2019-01" db="EMBL/GenBank/DDBJ databases">
        <title>High-quality-draft genome sequences of five non-tuberculosis mycobacteriaceae isolated from a nosocomial environment.</title>
        <authorList>
            <person name="Tiago I."/>
            <person name="Alarico S."/>
            <person name="Pereira S.G."/>
            <person name="Coelho C."/>
            <person name="Maranha A."/>
            <person name="Empadinhas N."/>
        </authorList>
    </citation>
    <scope>NUCLEOTIDE SEQUENCE [LARGE SCALE GENOMIC DNA]</scope>
    <source>
        <strain evidence="1 2">22DIII</strain>
    </source>
</reference>
<dbReference type="Proteomes" id="UP000294952">
    <property type="component" value="Unassembled WGS sequence"/>
</dbReference>
<accession>A0A4R5X9S9</accession>
<dbReference type="AlphaFoldDB" id="A0A4R5X9S9"/>